<keyword evidence="1" id="KW-0812">Transmembrane</keyword>
<protein>
    <submittedName>
        <fullName evidence="3">Uncharacterized protein</fullName>
    </submittedName>
</protein>
<evidence type="ECO:0000313" key="4">
    <source>
        <dbReference type="Proteomes" id="UP001174909"/>
    </source>
</evidence>
<comment type="caution">
    <text evidence="3">The sequence shown here is derived from an EMBL/GenBank/DDBJ whole genome shotgun (WGS) entry which is preliminary data.</text>
</comment>
<reference evidence="3" key="1">
    <citation type="submission" date="2023-03" db="EMBL/GenBank/DDBJ databases">
        <authorList>
            <person name="Steffen K."/>
            <person name="Cardenas P."/>
        </authorList>
    </citation>
    <scope>NUCLEOTIDE SEQUENCE</scope>
</reference>
<evidence type="ECO:0000256" key="1">
    <source>
        <dbReference type="SAM" id="Phobius"/>
    </source>
</evidence>
<organism evidence="3 4">
    <name type="scientific">Geodia barretti</name>
    <name type="common">Barrett's horny sponge</name>
    <dbReference type="NCBI Taxonomy" id="519541"/>
    <lineage>
        <taxon>Eukaryota</taxon>
        <taxon>Metazoa</taxon>
        <taxon>Porifera</taxon>
        <taxon>Demospongiae</taxon>
        <taxon>Heteroscleromorpha</taxon>
        <taxon>Tetractinellida</taxon>
        <taxon>Astrophorina</taxon>
        <taxon>Geodiidae</taxon>
        <taxon>Geodia</taxon>
    </lineage>
</organism>
<keyword evidence="2" id="KW-0732">Signal</keyword>
<dbReference type="Proteomes" id="UP001174909">
    <property type="component" value="Unassembled WGS sequence"/>
</dbReference>
<sequence length="473" mass="53433">MSNQQVIIYLSFSVQVVNGTNVSCPDDQWHSMAFCHSNSSDYDWDLCTPMHMTYGYQYDPVREAAPWLSSLHGSVVLFAMLLTVEKDFPVEAYFELTLEIDELYCHPSENLMRCAASELLSWIKVYSQYSEQSSIPLNFDHNQKGSVFFSDNVEFSAFKGVHQDIFIRIGLAEFMFVSLSVALIIAVYFPSIHDQIVSKLTRLEYQSLYWGTAVVCNVFTYGLVFVIGRGAHIFLNYFLTLNNTVSIVAAVQEVVVHVILLVGSVIPLIRGGRSETPVPKGIISSLFHTSFCCFICCAAVSRKKTAKVMIVFSFMNFIYHNVMDLISLAFIMFVDKFRAEAITVSILYVLLVTFLALSISFVLFRLVQLMRQKQHLQLLTFFATLIVFALAAIFFLILFIAIFLSINTSGLNVLAGALLPSIILSAGSWYIKNRFQEELQTPTDHEGTKTGEPWNELAKVSNYDKNLGLSWRS</sequence>
<feature type="transmembrane region" description="Helical" evidence="1">
    <location>
        <begin position="308"/>
        <end position="334"/>
    </location>
</feature>
<feature type="transmembrane region" description="Helical" evidence="1">
    <location>
        <begin position="281"/>
        <end position="301"/>
    </location>
</feature>
<evidence type="ECO:0000256" key="2">
    <source>
        <dbReference type="SAM" id="SignalP"/>
    </source>
</evidence>
<feature type="transmembrane region" description="Helical" evidence="1">
    <location>
        <begin position="165"/>
        <end position="189"/>
    </location>
</feature>
<feature type="transmembrane region" description="Helical" evidence="1">
    <location>
        <begin position="209"/>
        <end position="235"/>
    </location>
</feature>
<feature type="transmembrane region" description="Helical" evidence="1">
    <location>
        <begin position="247"/>
        <end position="269"/>
    </location>
</feature>
<keyword evidence="4" id="KW-1185">Reference proteome</keyword>
<gene>
    <name evidence="3" type="ORF">GBAR_LOCUS20157</name>
</gene>
<dbReference type="EMBL" id="CASHTH010002834">
    <property type="protein sequence ID" value="CAI8035922.1"/>
    <property type="molecule type" value="Genomic_DNA"/>
</dbReference>
<feature type="transmembrane region" description="Helical" evidence="1">
    <location>
        <begin position="346"/>
        <end position="367"/>
    </location>
</feature>
<evidence type="ECO:0000313" key="3">
    <source>
        <dbReference type="EMBL" id="CAI8035922.1"/>
    </source>
</evidence>
<accession>A0AA35X300</accession>
<proteinExistence type="predicted"/>
<feature type="transmembrane region" description="Helical" evidence="1">
    <location>
        <begin position="379"/>
        <end position="404"/>
    </location>
</feature>
<keyword evidence="1" id="KW-1133">Transmembrane helix</keyword>
<dbReference type="AlphaFoldDB" id="A0AA35X300"/>
<name>A0AA35X300_GEOBA</name>
<keyword evidence="1" id="KW-0472">Membrane</keyword>
<feature type="chain" id="PRO_5041412675" evidence="2">
    <location>
        <begin position="20"/>
        <end position="473"/>
    </location>
</feature>
<feature type="signal peptide" evidence="2">
    <location>
        <begin position="1"/>
        <end position="19"/>
    </location>
</feature>
<feature type="transmembrane region" description="Helical" evidence="1">
    <location>
        <begin position="410"/>
        <end position="431"/>
    </location>
</feature>